<comment type="caution">
    <text evidence="2">The sequence shown here is derived from an EMBL/GenBank/DDBJ whole genome shotgun (WGS) entry which is preliminary data.</text>
</comment>
<keyword evidence="3" id="KW-1185">Reference proteome</keyword>
<sequence length="65" mass="7765">VFVYTASCCRYKLPIYFQSLFISYGLAVLLKVPEERVWHLNSHSLYILELRNIRVSLKDYVARIR</sequence>
<feature type="transmembrane region" description="Helical" evidence="1">
    <location>
        <begin position="15"/>
        <end position="32"/>
    </location>
</feature>
<feature type="non-terminal residue" evidence="2">
    <location>
        <position position="1"/>
    </location>
</feature>
<gene>
    <name evidence="2" type="ORF">KI387_015827</name>
</gene>
<proteinExistence type="predicted"/>
<keyword evidence="1" id="KW-0812">Transmembrane</keyword>
<keyword evidence="1" id="KW-0472">Membrane</keyword>
<evidence type="ECO:0000256" key="1">
    <source>
        <dbReference type="SAM" id="Phobius"/>
    </source>
</evidence>
<keyword evidence="1" id="KW-1133">Transmembrane helix</keyword>
<dbReference type="AlphaFoldDB" id="A0AA38GGF1"/>
<evidence type="ECO:0000313" key="3">
    <source>
        <dbReference type="Proteomes" id="UP000824469"/>
    </source>
</evidence>
<dbReference type="Proteomes" id="UP000824469">
    <property type="component" value="Unassembled WGS sequence"/>
</dbReference>
<evidence type="ECO:0000313" key="2">
    <source>
        <dbReference type="EMBL" id="KAH9321188.1"/>
    </source>
</evidence>
<dbReference type="EMBL" id="JAHRHJ020000003">
    <property type="protein sequence ID" value="KAH9321188.1"/>
    <property type="molecule type" value="Genomic_DNA"/>
</dbReference>
<accession>A0AA38GGF1</accession>
<organism evidence="2 3">
    <name type="scientific">Taxus chinensis</name>
    <name type="common">Chinese yew</name>
    <name type="synonym">Taxus wallichiana var. chinensis</name>
    <dbReference type="NCBI Taxonomy" id="29808"/>
    <lineage>
        <taxon>Eukaryota</taxon>
        <taxon>Viridiplantae</taxon>
        <taxon>Streptophyta</taxon>
        <taxon>Embryophyta</taxon>
        <taxon>Tracheophyta</taxon>
        <taxon>Spermatophyta</taxon>
        <taxon>Pinopsida</taxon>
        <taxon>Pinidae</taxon>
        <taxon>Conifers II</taxon>
        <taxon>Cupressales</taxon>
        <taxon>Taxaceae</taxon>
        <taxon>Taxus</taxon>
    </lineage>
</organism>
<name>A0AA38GGF1_TAXCH</name>
<feature type="non-terminal residue" evidence="2">
    <location>
        <position position="65"/>
    </location>
</feature>
<protein>
    <submittedName>
        <fullName evidence="2">Uncharacterized protein</fullName>
    </submittedName>
</protein>
<reference evidence="2 3" key="1">
    <citation type="journal article" date="2021" name="Nat. Plants">
        <title>The Taxus genome provides insights into paclitaxel biosynthesis.</title>
        <authorList>
            <person name="Xiong X."/>
            <person name="Gou J."/>
            <person name="Liao Q."/>
            <person name="Li Y."/>
            <person name="Zhou Q."/>
            <person name="Bi G."/>
            <person name="Li C."/>
            <person name="Du R."/>
            <person name="Wang X."/>
            <person name="Sun T."/>
            <person name="Guo L."/>
            <person name="Liang H."/>
            <person name="Lu P."/>
            <person name="Wu Y."/>
            <person name="Zhang Z."/>
            <person name="Ro D.K."/>
            <person name="Shang Y."/>
            <person name="Huang S."/>
            <person name="Yan J."/>
        </authorList>
    </citation>
    <scope>NUCLEOTIDE SEQUENCE [LARGE SCALE GENOMIC DNA]</scope>
    <source>
        <strain evidence="2">Ta-2019</strain>
    </source>
</reference>